<keyword evidence="1" id="KW-0732">Signal</keyword>
<evidence type="ECO:0000313" key="2">
    <source>
        <dbReference type="EMBL" id="RJP61381.1"/>
    </source>
</evidence>
<dbReference type="AlphaFoldDB" id="A0A3A4R583"/>
<dbReference type="NCBIfam" id="TIGR02595">
    <property type="entry name" value="PEP_CTERM"/>
    <property type="match status" value="1"/>
</dbReference>
<feature type="chain" id="PRO_5017206863" evidence="1">
    <location>
        <begin position="25"/>
        <end position="221"/>
    </location>
</feature>
<comment type="caution">
    <text evidence="2">The sequence shown here is derived from an EMBL/GenBank/DDBJ whole genome shotgun (WGS) entry which is preliminary data.</text>
</comment>
<dbReference type="Proteomes" id="UP000266426">
    <property type="component" value="Unassembled WGS sequence"/>
</dbReference>
<dbReference type="InterPro" id="IPR013424">
    <property type="entry name" value="Ice-binding_C"/>
</dbReference>
<evidence type="ECO:0000313" key="3">
    <source>
        <dbReference type="Proteomes" id="UP000266426"/>
    </source>
</evidence>
<proteinExistence type="predicted"/>
<sequence>MKKFILFLIIITAGTAAVSSPLFAGPQFFEEREDFIAATGAEPAGEIPSFTNRSGTTPTRLGTLMVFRDTPELYHGGDRVEAHPGNEISFEGREHFRIAIDSVGSPVYSVGFSVVPIASRDPKEHSFKTSFDLTVIYTDGTHDSLRYAVRSTGTGFVGIWTDMPIKSVTVSEEMDNPVNEYFFDFMTGNASASFSAVPEPMSIILIGIGILGVLHKFVLEQ</sequence>
<accession>A0A3A4R583</accession>
<reference evidence="2 3" key="1">
    <citation type="journal article" date="2017" name="ISME J.">
        <title>Energy and carbon metabolisms in a deep terrestrial subsurface fluid microbial community.</title>
        <authorList>
            <person name="Momper L."/>
            <person name="Jungbluth S.P."/>
            <person name="Lee M.D."/>
            <person name="Amend J.P."/>
        </authorList>
    </citation>
    <scope>NUCLEOTIDE SEQUENCE [LARGE SCALE GENOMIC DNA]</scope>
    <source>
        <strain evidence="2">SURF_26</strain>
    </source>
</reference>
<gene>
    <name evidence="2" type="ORF">C4541_01905</name>
</gene>
<organism evidence="2 3">
    <name type="scientific">Candidatus Auribacter fodinae</name>
    <dbReference type="NCBI Taxonomy" id="2093366"/>
    <lineage>
        <taxon>Bacteria</taxon>
        <taxon>Pseudomonadati</taxon>
        <taxon>Candidatus Auribacterota</taxon>
        <taxon>Candidatus Auribacteria</taxon>
        <taxon>Candidatus Auribacterales</taxon>
        <taxon>Candidatus Auribacteraceae</taxon>
        <taxon>Candidatus Auribacter</taxon>
    </lineage>
</organism>
<name>A0A3A4R583_9BACT</name>
<evidence type="ECO:0000256" key="1">
    <source>
        <dbReference type="SAM" id="SignalP"/>
    </source>
</evidence>
<feature type="signal peptide" evidence="1">
    <location>
        <begin position="1"/>
        <end position="24"/>
    </location>
</feature>
<dbReference type="EMBL" id="QZJZ01000013">
    <property type="protein sequence ID" value="RJP61381.1"/>
    <property type="molecule type" value="Genomic_DNA"/>
</dbReference>
<protein>
    <submittedName>
        <fullName evidence="2">PEP-CTERM sorting domain-containing protein</fullName>
    </submittedName>
</protein>